<dbReference type="AlphaFoldDB" id="A0A250XCQ6"/>
<evidence type="ECO:0000313" key="2">
    <source>
        <dbReference type="Proteomes" id="UP000232323"/>
    </source>
</evidence>
<keyword evidence="2" id="KW-1185">Reference proteome</keyword>
<dbReference type="Proteomes" id="UP000232323">
    <property type="component" value="Unassembled WGS sequence"/>
</dbReference>
<evidence type="ECO:0000313" key="1">
    <source>
        <dbReference type="EMBL" id="GAX80672.1"/>
    </source>
</evidence>
<name>A0A250XCQ6_9CHLO</name>
<sequence>MEGLDWDLLLQEHHDDFGTSDGQQVDKGLPALVTGAVTSCDVHPTGPAAAACSSGSHQQKHSQLEQSLICQYLARSQGVFPQPGIPSCPAALHDAQLTESDAEVCAHPSFISHLPLQPHDISCDL</sequence>
<gene>
    <name evidence="1" type="ORF">CEUSTIGMA_g8107.t1</name>
</gene>
<organism evidence="1 2">
    <name type="scientific">Chlamydomonas eustigma</name>
    <dbReference type="NCBI Taxonomy" id="1157962"/>
    <lineage>
        <taxon>Eukaryota</taxon>
        <taxon>Viridiplantae</taxon>
        <taxon>Chlorophyta</taxon>
        <taxon>core chlorophytes</taxon>
        <taxon>Chlorophyceae</taxon>
        <taxon>CS clade</taxon>
        <taxon>Chlamydomonadales</taxon>
        <taxon>Chlamydomonadaceae</taxon>
        <taxon>Chlamydomonas</taxon>
    </lineage>
</organism>
<protein>
    <submittedName>
        <fullName evidence="1">Uncharacterized protein</fullName>
    </submittedName>
</protein>
<dbReference type="EMBL" id="BEGY01000055">
    <property type="protein sequence ID" value="GAX80672.1"/>
    <property type="molecule type" value="Genomic_DNA"/>
</dbReference>
<accession>A0A250XCQ6</accession>
<proteinExistence type="predicted"/>
<comment type="caution">
    <text evidence="1">The sequence shown here is derived from an EMBL/GenBank/DDBJ whole genome shotgun (WGS) entry which is preliminary data.</text>
</comment>
<reference evidence="1 2" key="1">
    <citation type="submission" date="2017-08" db="EMBL/GenBank/DDBJ databases">
        <title>Acidophilic green algal genome provides insights into adaptation to an acidic environment.</title>
        <authorList>
            <person name="Hirooka S."/>
            <person name="Hirose Y."/>
            <person name="Kanesaki Y."/>
            <person name="Higuchi S."/>
            <person name="Fujiwara T."/>
            <person name="Onuma R."/>
            <person name="Era A."/>
            <person name="Ohbayashi R."/>
            <person name="Uzuka A."/>
            <person name="Nozaki H."/>
            <person name="Yoshikawa H."/>
            <person name="Miyagishima S.Y."/>
        </authorList>
    </citation>
    <scope>NUCLEOTIDE SEQUENCE [LARGE SCALE GENOMIC DNA]</scope>
    <source>
        <strain evidence="1 2">NIES-2499</strain>
    </source>
</reference>